<sequence>MQEVRCIPRWLPAALAREARRIRAIADDGSTTPCGVMFEESDSVVEKLIEGIRFHKCVYDTRKLEYRYTDRKGNARETIRELCGLPTEEANNAASIANSLTPLSQTYADILYHYRATRRTYPPPHPSLSTADARIWRRLQTNTYYNHLHLHHISPTNYPLNCPQCGEPNTTAHLVWTCPTNPPPPKSPTLEQWECVLQSCQLEYQEALISRARMAAAARGLPE</sequence>
<gene>
    <name evidence="1" type="ORF">HPB47_010958</name>
</gene>
<evidence type="ECO:0000313" key="1">
    <source>
        <dbReference type="EMBL" id="KAG0411908.1"/>
    </source>
</evidence>
<organism evidence="1 2">
    <name type="scientific">Ixodes persulcatus</name>
    <name type="common">Taiga tick</name>
    <dbReference type="NCBI Taxonomy" id="34615"/>
    <lineage>
        <taxon>Eukaryota</taxon>
        <taxon>Metazoa</taxon>
        <taxon>Ecdysozoa</taxon>
        <taxon>Arthropoda</taxon>
        <taxon>Chelicerata</taxon>
        <taxon>Arachnida</taxon>
        <taxon>Acari</taxon>
        <taxon>Parasitiformes</taxon>
        <taxon>Ixodida</taxon>
        <taxon>Ixodoidea</taxon>
        <taxon>Ixodidae</taxon>
        <taxon>Ixodinae</taxon>
        <taxon>Ixodes</taxon>
    </lineage>
</organism>
<protein>
    <submittedName>
        <fullName evidence="1">Uncharacterized protein</fullName>
    </submittedName>
</protein>
<keyword evidence="2" id="KW-1185">Reference proteome</keyword>
<dbReference type="EMBL" id="JABSTQ010011393">
    <property type="protein sequence ID" value="KAG0411908.1"/>
    <property type="molecule type" value="Genomic_DNA"/>
</dbReference>
<name>A0AC60NXK7_IXOPE</name>
<reference evidence="1 2" key="1">
    <citation type="journal article" date="2020" name="Cell">
        <title>Large-Scale Comparative Analyses of Tick Genomes Elucidate Their Genetic Diversity and Vector Capacities.</title>
        <authorList>
            <consortium name="Tick Genome and Microbiome Consortium (TIGMIC)"/>
            <person name="Jia N."/>
            <person name="Wang J."/>
            <person name="Shi W."/>
            <person name="Du L."/>
            <person name="Sun Y."/>
            <person name="Zhan W."/>
            <person name="Jiang J.F."/>
            <person name="Wang Q."/>
            <person name="Zhang B."/>
            <person name="Ji P."/>
            <person name="Bell-Sakyi L."/>
            <person name="Cui X.M."/>
            <person name="Yuan T.T."/>
            <person name="Jiang B.G."/>
            <person name="Yang W.F."/>
            <person name="Lam T.T."/>
            <person name="Chang Q.C."/>
            <person name="Ding S.J."/>
            <person name="Wang X.J."/>
            <person name="Zhu J.G."/>
            <person name="Ruan X.D."/>
            <person name="Zhao L."/>
            <person name="Wei J.T."/>
            <person name="Ye R.Z."/>
            <person name="Que T.C."/>
            <person name="Du C.H."/>
            <person name="Zhou Y.H."/>
            <person name="Cheng J.X."/>
            <person name="Dai P.F."/>
            <person name="Guo W.B."/>
            <person name="Han X.H."/>
            <person name="Huang E.J."/>
            <person name="Li L.F."/>
            <person name="Wei W."/>
            <person name="Gao Y.C."/>
            <person name="Liu J.Z."/>
            <person name="Shao H.Z."/>
            <person name="Wang X."/>
            <person name="Wang C.C."/>
            <person name="Yang T.C."/>
            <person name="Huo Q.B."/>
            <person name="Li W."/>
            <person name="Chen H.Y."/>
            <person name="Chen S.E."/>
            <person name="Zhou L.G."/>
            <person name="Ni X.B."/>
            <person name="Tian J.H."/>
            <person name="Sheng Y."/>
            <person name="Liu T."/>
            <person name="Pan Y.S."/>
            <person name="Xia L.Y."/>
            <person name="Li J."/>
            <person name="Zhao F."/>
            <person name="Cao W.C."/>
        </authorList>
    </citation>
    <scope>NUCLEOTIDE SEQUENCE [LARGE SCALE GENOMIC DNA]</scope>
    <source>
        <strain evidence="1">Iper-2018</strain>
    </source>
</reference>
<dbReference type="Proteomes" id="UP000805193">
    <property type="component" value="Unassembled WGS sequence"/>
</dbReference>
<comment type="caution">
    <text evidence="1">The sequence shown here is derived from an EMBL/GenBank/DDBJ whole genome shotgun (WGS) entry which is preliminary data.</text>
</comment>
<evidence type="ECO:0000313" key="2">
    <source>
        <dbReference type="Proteomes" id="UP000805193"/>
    </source>
</evidence>
<accession>A0AC60NXK7</accession>
<proteinExistence type="predicted"/>